<proteinExistence type="predicted"/>
<comment type="caution">
    <text evidence="2">The sequence shown here is derived from an EMBL/GenBank/DDBJ whole genome shotgun (WGS) entry which is preliminary data.</text>
</comment>
<evidence type="ECO:0000313" key="3">
    <source>
        <dbReference type="Proteomes" id="UP000722989"/>
    </source>
</evidence>
<dbReference type="InterPro" id="IPR006059">
    <property type="entry name" value="SBP"/>
</dbReference>
<evidence type="ECO:0000256" key="1">
    <source>
        <dbReference type="SAM" id="MobiDB-lite"/>
    </source>
</evidence>
<dbReference type="PANTHER" id="PTHR43649:SF12">
    <property type="entry name" value="DIACETYLCHITOBIOSE BINDING PROTEIN DASA"/>
    <property type="match status" value="1"/>
</dbReference>
<feature type="compositionally biased region" description="Basic residues" evidence="1">
    <location>
        <begin position="9"/>
        <end position="22"/>
    </location>
</feature>
<dbReference type="Pfam" id="PF01547">
    <property type="entry name" value="SBP_bac_1"/>
    <property type="match status" value="1"/>
</dbReference>
<dbReference type="CDD" id="cd13585">
    <property type="entry name" value="PBP2_TMBP_like"/>
    <property type="match status" value="1"/>
</dbReference>
<gene>
    <name evidence="2" type="ORF">HC031_21385</name>
</gene>
<dbReference type="Gene3D" id="3.40.190.10">
    <property type="entry name" value="Periplasmic binding protein-like II"/>
    <property type="match status" value="2"/>
</dbReference>
<dbReference type="SUPFAM" id="SSF53850">
    <property type="entry name" value="Periplasmic binding protein-like II"/>
    <property type="match status" value="1"/>
</dbReference>
<sequence>MGVHPSAPRSRHRFGRRRHSRARVSLTRGQNVTTRRFALFAVALALTTPTVAACGDDQGGSSGSGTTLTYWASNQGTSLDNDRQILRPELDKFTRQTGIKVNLEVIGWPDLLNRILAATTSGKGPDVLNIGNTWSASLQATGALLPFDGTTMSAIGGKDRFLAGSLAATGAPGKDPAAVPLYSLAYGLYYNKKLFAAAGIAEPPKTWDELVADGRKLTHDGQWGLVVEGGNVSENAHHAFTFAQQYGADFFTSGGKAQFDSAGAVAGVKRYIDFMATDKIVNPSAAEYANNQSLADFASGKAAMLLWQAADTTLKAHGMSPDDYGVAPVPFEAPTPPGGRHVDSMVAGINLAVFGNTKHRDAALAFVKFMTGDDEQKALNSTYGSMPTVKAAYADPAFQTPQIKVFQDTLAGSAAPLPAVPEESQFETLVGTAMKNLFADAASGKPITDDYVKGKLTAANQQVHAGG</sequence>
<dbReference type="Proteomes" id="UP000722989">
    <property type="component" value="Unassembled WGS sequence"/>
</dbReference>
<name>A0ABX0Y4A0_9ACTN</name>
<protein>
    <submittedName>
        <fullName evidence="2">Sugar ABC transporter substrate-binding protein</fullName>
    </submittedName>
</protein>
<dbReference type="InterPro" id="IPR050490">
    <property type="entry name" value="Bact_solute-bd_prot1"/>
</dbReference>
<reference evidence="2 3" key="1">
    <citation type="submission" date="2020-03" db="EMBL/GenBank/DDBJ databases">
        <title>WGS of the type strain of Planosporangium spp.</title>
        <authorList>
            <person name="Thawai C."/>
        </authorList>
    </citation>
    <scope>NUCLEOTIDE SEQUENCE [LARGE SCALE GENOMIC DNA]</scope>
    <source>
        <strain evidence="2 3">TBRC 5610</strain>
    </source>
</reference>
<evidence type="ECO:0000313" key="2">
    <source>
        <dbReference type="EMBL" id="NJC72252.1"/>
    </source>
</evidence>
<keyword evidence="3" id="KW-1185">Reference proteome</keyword>
<accession>A0ABX0Y4A0</accession>
<dbReference type="EMBL" id="JAATVY010000017">
    <property type="protein sequence ID" value="NJC72252.1"/>
    <property type="molecule type" value="Genomic_DNA"/>
</dbReference>
<feature type="region of interest" description="Disordered" evidence="1">
    <location>
        <begin position="1"/>
        <end position="27"/>
    </location>
</feature>
<organism evidence="2 3">
    <name type="scientific">Planosporangium thailandense</name>
    <dbReference type="NCBI Taxonomy" id="765197"/>
    <lineage>
        <taxon>Bacteria</taxon>
        <taxon>Bacillati</taxon>
        <taxon>Actinomycetota</taxon>
        <taxon>Actinomycetes</taxon>
        <taxon>Micromonosporales</taxon>
        <taxon>Micromonosporaceae</taxon>
        <taxon>Planosporangium</taxon>
    </lineage>
</organism>
<dbReference type="PANTHER" id="PTHR43649">
    <property type="entry name" value="ARABINOSE-BINDING PROTEIN-RELATED"/>
    <property type="match status" value="1"/>
</dbReference>